<feature type="domain" description="Sulfatase N-terminal" evidence="1">
    <location>
        <begin position="17"/>
        <end position="317"/>
    </location>
</feature>
<dbReference type="SUPFAM" id="SSF53649">
    <property type="entry name" value="Alkaline phosphatase-like"/>
    <property type="match status" value="1"/>
</dbReference>
<reference evidence="2 3" key="1">
    <citation type="submission" date="2019-01" db="EMBL/GenBank/DDBJ databases">
        <title>Halorientalis sp. F13-25 a new haloarchaeum isolated from hypersaline water.</title>
        <authorList>
            <person name="Ana D.-V."/>
            <person name="Cristina S.-P."/>
            <person name="Antonio V."/>
        </authorList>
    </citation>
    <scope>NUCLEOTIDE SEQUENCE [LARGE SCALE GENOMIC DNA]</scope>
    <source>
        <strain evidence="2 3">F13-25</strain>
    </source>
</reference>
<dbReference type="EMBL" id="RDFA01000007">
    <property type="protein sequence ID" value="RXK46945.1"/>
    <property type="molecule type" value="Genomic_DNA"/>
</dbReference>
<dbReference type="Proteomes" id="UP000289691">
    <property type="component" value="Unassembled WGS sequence"/>
</dbReference>
<dbReference type="Gene3D" id="3.40.720.10">
    <property type="entry name" value="Alkaline Phosphatase, subunit A"/>
    <property type="match status" value="1"/>
</dbReference>
<comment type="caution">
    <text evidence="2">The sequence shown here is derived from an EMBL/GenBank/DDBJ whole genome shotgun (WGS) entry which is preliminary data.</text>
</comment>
<dbReference type="InterPro" id="IPR017850">
    <property type="entry name" value="Alkaline_phosphatase_core_sf"/>
</dbReference>
<name>A0A498KXU6_9EURY</name>
<gene>
    <name evidence="2" type="ORF">EAF64_17515</name>
</gene>
<sequence length="427" mass="48747">MVERYYLPMTIDQDSHPNIVMVTIDSLRADHCGFMGYEKNTTPMLDRMANEGMVFSNAYAPGSRTPHSLPSMFTGEYPDSVLGHVNGMDDTQEDISGHIDRHVTIQDQLSDLGYETAGFTPNPWTSEYFGFGRGFDHYQDFMDEDRSEKIWERMIAGRGSKTIAGVRLLMSWLQRANTFKAWEHFYDNITQWISEANEPYFVWVFLLDVHFPYLPDQKATSQSRWRTYEANLRLYLESQQTPYSNRVHDQLVTAYDDSIRYTDRFLERIASDVQDAVIVTTADHGEAFGEHGTYGHHDQLYKQNVHVPLVIWGNGPGETVSAPFSLRLLPELLNTIAIGGDVATVAKDTAGSIASGGDKLRISGKNWRFIQRSDGDDEVRLTTDDGARVDDLETINLCRRLLDGWMEHHSECGRIKNAIYDIEHHEI</sequence>
<dbReference type="PANTHER" id="PTHR43751">
    <property type="entry name" value="SULFATASE"/>
    <property type="match status" value="1"/>
</dbReference>
<organism evidence="2 3">
    <name type="scientific">Halorientalis pallida</name>
    <dbReference type="NCBI Taxonomy" id="2479928"/>
    <lineage>
        <taxon>Archaea</taxon>
        <taxon>Methanobacteriati</taxon>
        <taxon>Methanobacteriota</taxon>
        <taxon>Stenosarchaea group</taxon>
        <taxon>Halobacteria</taxon>
        <taxon>Halobacteriales</taxon>
        <taxon>Haloarculaceae</taxon>
        <taxon>Halorientalis</taxon>
    </lineage>
</organism>
<protein>
    <submittedName>
        <fullName evidence="2">Arylsulfatase</fullName>
    </submittedName>
</protein>
<dbReference type="AlphaFoldDB" id="A0A498KXU6"/>
<keyword evidence="3" id="KW-1185">Reference proteome</keyword>
<evidence type="ECO:0000259" key="1">
    <source>
        <dbReference type="Pfam" id="PF00884"/>
    </source>
</evidence>
<accession>A0A498KXU6</accession>
<dbReference type="CDD" id="cd16148">
    <property type="entry name" value="sulfatase_like"/>
    <property type="match status" value="1"/>
</dbReference>
<dbReference type="InterPro" id="IPR052701">
    <property type="entry name" value="GAG_Ulvan_Degrading_Sulfatases"/>
</dbReference>
<proteinExistence type="predicted"/>
<dbReference type="Pfam" id="PF00884">
    <property type="entry name" value="Sulfatase"/>
    <property type="match status" value="1"/>
</dbReference>
<dbReference type="PANTHER" id="PTHR43751:SF3">
    <property type="entry name" value="SULFATASE N-TERMINAL DOMAIN-CONTAINING PROTEIN"/>
    <property type="match status" value="1"/>
</dbReference>
<evidence type="ECO:0000313" key="2">
    <source>
        <dbReference type="EMBL" id="RXK46945.1"/>
    </source>
</evidence>
<evidence type="ECO:0000313" key="3">
    <source>
        <dbReference type="Proteomes" id="UP000289691"/>
    </source>
</evidence>
<dbReference type="InterPro" id="IPR000917">
    <property type="entry name" value="Sulfatase_N"/>
</dbReference>